<dbReference type="OrthoDB" id="264785at2759"/>
<name>A0A0J7KXP3_LASNI</name>
<evidence type="ECO:0000256" key="2">
    <source>
        <dbReference type="SAM" id="Coils"/>
    </source>
</evidence>
<dbReference type="STRING" id="67767.A0A0J7KXP3"/>
<evidence type="ECO:0000259" key="3">
    <source>
        <dbReference type="Pfam" id="PF21771"/>
    </source>
</evidence>
<dbReference type="GO" id="GO:0005856">
    <property type="term" value="C:cytoskeleton"/>
    <property type="evidence" value="ECO:0007669"/>
    <property type="project" value="TreeGrafter"/>
</dbReference>
<accession>A0A0J7KXP3</accession>
<dbReference type="AlphaFoldDB" id="A0A0J7KXP3"/>
<dbReference type="EMBL" id="LBMM01002258">
    <property type="protein sequence ID" value="KMQ95066.1"/>
    <property type="molecule type" value="Genomic_DNA"/>
</dbReference>
<dbReference type="SUPFAM" id="SSF57997">
    <property type="entry name" value="Tropomyosin"/>
    <property type="match status" value="1"/>
</dbReference>
<keyword evidence="5" id="KW-1185">Reference proteome</keyword>
<dbReference type="InterPro" id="IPR049270">
    <property type="entry name" value="CFAP58_CC"/>
</dbReference>
<feature type="coiled-coil region" evidence="2">
    <location>
        <begin position="208"/>
        <end position="550"/>
    </location>
</feature>
<sequence length="753" mass="87890">MKANEALAPFEAEYARLYESLYKAHTNEKELSEQCLSLRNEIEDNTYKIYELRRTVETHEDEIAGLRQEVVNTTKLADAAHAREQNAQEVIENLRLNIAKLGLEIEQKNKQLAAEKDITISKQKENLLKERERLVGEIETMKQRQKNMSAYTEELEKRNSEIDQRMNEMQETLGMQLNEISLINIMEMLRNELMQIANASIEAGASNIARLENLAKEQRTAGEKMQKEIGKLMLKRMNLQTDLDNANVEMEKLEKEVADKEKQLRNIKHELNRTKESSAKCKYEKDLTDKRLLKAETERTKVEHELKQALIDIKNTEHETQICRKEQLDDKQRVETLLRERNAIARSRETAQERIKRLNHDLLLYGQAKTKVEHELDALTQSVDDVKRQMETVEKERDKYGLTIHGLEQQIEGHVSETKLRQAEIFDYKKRLAEAETRYRQQQSLFETVRAERNLYSKSLVEAQEEVRDLKSKLKITSQQIEQLREDIATKEASLVKEEFLLGRIEKEKEDLKVELKASRVEVSGLRQEIEGAKREEKRLRQAIQQADVDIGRRKKDIDNVMNERDILGTQLVRRNDELSLQYSRMKGTDPSTFDMVKKVQILQERILKMSTDMMDKERKLRDTEKLYMNLRDVLSRQPDPQAAAGLNKVQNILRKRGEKLKCLVAELNVYEVQLGEYKGDMERMGNEMCELKKKYYAQKRKLEKMKETSPKSTYEPILPSVLVSSKKFCGGGFKMTTPTPRSCYVLDSSASR</sequence>
<gene>
    <name evidence="4" type="ORF">RF55_4739</name>
</gene>
<keyword evidence="1 2" id="KW-0175">Coiled coil</keyword>
<feature type="coiled-coil region" evidence="2">
    <location>
        <begin position="49"/>
        <end position="172"/>
    </location>
</feature>
<protein>
    <submittedName>
        <fullName evidence="4">Putative coiled-coil domain-containing protein 147</fullName>
    </submittedName>
</protein>
<dbReference type="PANTHER" id="PTHR32083">
    <property type="entry name" value="CILIA AND FLAGELLA-ASSOCIATED PROTEIN 58-RELATED"/>
    <property type="match status" value="1"/>
</dbReference>
<reference evidence="4 5" key="1">
    <citation type="submission" date="2015-04" db="EMBL/GenBank/DDBJ databases">
        <title>Lasius niger genome sequencing.</title>
        <authorList>
            <person name="Konorov E.A."/>
            <person name="Nikitin M.A."/>
            <person name="Kirill M.V."/>
            <person name="Chang P."/>
        </authorList>
    </citation>
    <scope>NUCLEOTIDE SEQUENCE [LARGE SCALE GENOMIC DNA]</scope>
    <source>
        <tissue evidence="4">Whole</tissue>
    </source>
</reference>
<evidence type="ECO:0000256" key="1">
    <source>
        <dbReference type="ARBA" id="ARBA00023054"/>
    </source>
</evidence>
<evidence type="ECO:0000313" key="4">
    <source>
        <dbReference type="EMBL" id="KMQ95066.1"/>
    </source>
</evidence>
<evidence type="ECO:0000313" key="5">
    <source>
        <dbReference type="Proteomes" id="UP000036403"/>
    </source>
</evidence>
<proteinExistence type="predicted"/>
<comment type="caution">
    <text evidence="4">The sequence shown here is derived from an EMBL/GenBank/DDBJ whole genome shotgun (WGS) entry which is preliminary data.</text>
</comment>
<dbReference type="Proteomes" id="UP000036403">
    <property type="component" value="Unassembled WGS sequence"/>
</dbReference>
<dbReference type="PANTHER" id="PTHR32083:SF0">
    <property type="entry name" value="CILIA AND FLAGELLA-ASSOCIATED PROTEIN 58"/>
    <property type="match status" value="1"/>
</dbReference>
<feature type="domain" description="Cilia- and flagella-associated protein 58 central coiled coil" evidence="3">
    <location>
        <begin position="327"/>
        <end position="588"/>
    </location>
</feature>
<dbReference type="Pfam" id="PF21771">
    <property type="entry name" value="CFAP58_CC"/>
    <property type="match status" value="1"/>
</dbReference>
<organism evidence="4 5">
    <name type="scientific">Lasius niger</name>
    <name type="common">Black garden ant</name>
    <dbReference type="NCBI Taxonomy" id="67767"/>
    <lineage>
        <taxon>Eukaryota</taxon>
        <taxon>Metazoa</taxon>
        <taxon>Ecdysozoa</taxon>
        <taxon>Arthropoda</taxon>
        <taxon>Hexapoda</taxon>
        <taxon>Insecta</taxon>
        <taxon>Pterygota</taxon>
        <taxon>Neoptera</taxon>
        <taxon>Endopterygota</taxon>
        <taxon>Hymenoptera</taxon>
        <taxon>Apocrita</taxon>
        <taxon>Aculeata</taxon>
        <taxon>Formicoidea</taxon>
        <taxon>Formicidae</taxon>
        <taxon>Formicinae</taxon>
        <taxon>Lasius</taxon>
        <taxon>Lasius</taxon>
    </lineage>
</organism>
<dbReference type="PaxDb" id="67767-A0A0J7KXP3"/>